<dbReference type="Pfam" id="PF12900">
    <property type="entry name" value="Pyridox_ox_2"/>
    <property type="match status" value="1"/>
</dbReference>
<evidence type="ECO:0000256" key="1">
    <source>
        <dbReference type="SAM" id="MobiDB-lite"/>
    </source>
</evidence>
<dbReference type="InterPro" id="IPR024747">
    <property type="entry name" value="Pyridox_Oxase-rel"/>
</dbReference>
<protein>
    <submittedName>
        <fullName evidence="2">Pyridoxamine 5'-phosphate oxidase family protein</fullName>
    </submittedName>
</protein>
<dbReference type="Proteomes" id="UP001271769">
    <property type="component" value="Unassembled WGS sequence"/>
</dbReference>
<name>A0ABU5E041_9PROT</name>
<evidence type="ECO:0000313" key="3">
    <source>
        <dbReference type="Proteomes" id="UP001271769"/>
    </source>
</evidence>
<dbReference type="RefSeq" id="WP_320501376.1">
    <property type="nucleotide sequence ID" value="NZ_JAXCLX010000002.1"/>
</dbReference>
<evidence type="ECO:0000313" key="2">
    <source>
        <dbReference type="EMBL" id="MDY0872905.1"/>
    </source>
</evidence>
<proteinExistence type="predicted"/>
<dbReference type="InterPro" id="IPR012349">
    <property type="entry name" value="Split_barrel_FMN-bd"/>
</dbReference>
<feature type="region of interest" description="Disordered" evidence="1">
    <location>
        <begin position="1"/>
        <end position="27"/>
    </location>
</feature>
<dbReference type="Gene3D" id="2.30.110.10">
    <property type="entry name" value="Electron Transport, Fmn-binding Protein, Chain A"/>
    <property type="match status" value="1"/>
</dbReference>
<comment type="caution">
    <text evidence="2">The sequence shown here is derived from an EMBL/GenBank/DDBJ whole genome shotgun (WGS) entry which is preliminary data.</text>
</comment>
<sequence>MPNSTDTPSNDTPSNDTGSFNPTARSRVKRLHERGKYDEASVFAILDAAFIAHIGYVIDGQPFVTPTAYWRQGQTLYWHGSAASRMLRFQEAGVPACVTVTHLDGLVMARSGFHHSINYRSVMAFGMAKLVADPQEEAAQLDLFVDRLYPGRRATLRPNEPQELKGTTVIAMEIEEASAKTRSGHPKDDEADYALDCWAGVIPIHQVVGRPIADPLLKAGVAFPKGLAGYRDGARFDELLTTNMV</sequence>
<gene>
    <name evidence="2" type="ORF">SMD31_13265</name>
</gene>
<dbReference type="PANTHER" id="PTHR34071:SF2">
    <property type="entry name" value="FLAVIN-NUCLEOTIDE-BINDING PROTEIN"/>
    <property type="match status" value="1"/>
</dbReference>
<reference evidence="2 3" key="1">
    <citation type="journal article" date="2013" name="Antonie Van Leeuwenhoek">
        <title>Dongia rigui sp. nov., isolated from freshwater of a large wetland in Korea.</title>
        <authorList>
            <person name="Baik K.S."/>
            <person name="Hwang Y.M."/>
            <person name="Choi J.S."/>
            <person name="Kwon J."/>
            <person name="Seong C.N."/>
        </authorList>
    </citation>
    <scope>NUCLEOTIDE SEQUENCE [LARGE SCALE GENOMIC DNA]</scope>
    <source>
        <strain evidence="2 3">04SU4-P</strain>
    </source>
</reference>
<accession>A0ABU5E041</accession>
<dbReference type="EMBL" id="JAXCLX010000002">
    <property type="protein sequence ID" value="MDY0872905.1"/>
    <property type="molecule type" value="Genomic_DNA"/>
</dbReference>
<organism evidence="2 3">
    <name type="scientific">Dongia rigui</name>
    <dbReference type="NCBI Taxonomy" id="940149"/>
    <lineage>
        <taxon>Bacteria</taxon>
        <taxon>Pseudomonadati</taxon>
        <taxon>Pseudomonadota</taxon>
        <taxon>Alphaproteobacteria</taxon>
        <taxon>Rhodospirillales</taxon>
        <taxon>Dongiaceae</taxon>
        <taxon>Dongia</taxon>
    </lineage>
</organism>
<feature type="compositionally biased region" description="Polar residues" evidence="1">
    <location>
        <begin position="1"/>
        <end position="24"/>
    </location>
</feature>
<keyword evidence="3" id="KW-1185">Reference proteome</keyword>
<dbReference type="SUPFAM" id="SSF50475">
    <property type="entry name" value="FMN-binding split barrel"/>
    <property type="match status" value="1"/>
</dbReference>
<dbReference type="PANTHER" id="PTHR34071">
    <property type="entry name" value="5-NITROIMIDAZOLE ANTIBIOTICS RESISTANCE PROTEIN, NIMA-FAMILY-RELATED PROTEIN-RELATED"/>
    <property type="match status" value="1"/>
</dbReference>